<protein>
    <submittedName>
        <fullName evidence="2">Uncharacterized protein</fullName>
    </submittedName>
</protein>
<gene>
    <name evidence="2" type="ORF">DY940_23805</name>
</gene>
<reference evidence="2 3" key="1">
    <citation type="submission" date="2018-12" db="EMBL/GenBank/DDBJ databases">
        <title>Pseudomonas aeruginosa Diversity Panel.</title>
        <authorList>
            <person name="Snesrud E."/>
            <person name="Mcgann P."/>
        </authorList>
    </citation>
    <scope>NUCLEOTIDE SEQUENCE [LARGE SCALE GENOMIC DNA]</scope>
    <source>
        <strain evidence="2 3">MRSN6241</strain>
    </source>
</reference>
<feature type="transmembrane region" description="Helical" evidence="1">
    <location>
        <begin position="49"/>
        <end position="70"/>
    </location>
</feature>
<dbReference type="AlphaFoldDB" id="A0ABD7JXL9"/>
<evidence type="ECO:0000313" key="3">
    <source>
        <dbReference type="Proteomes" id="UP000276985"/>
    </source>
</evidence>
<keyword evidence="1" id="KW-0472">Membrane</keyword>
<proteinExistence type="predicted"/>
<dbReference type="Proteomes" id="UP000276985">
    <property type="component" value="Unassembled WGS sequence"/>
</dbReference>
<evidence type="ECO:0000313" key="2">
    <source>
        <dbReference type="EMBL" id="RTS42292.1"/>
    </source>
</evidence>
<keyword evidence="1" id="KW-0812">Transmembrane</keyword>
<sequence>MTASSRLFSWRRWLGFAIGAVLLILAVAGGLLGMYVAGSPEGLSIWLDSHFTAFFVWRVLLYTGMALFWLRLRPHALKREPQARDRIRRLEWTALVLFIASELTQWLSRG</sequence>
<dbReference type="RefSeq" id="WP_003150800.1">
    <property type="nucleotide sequence ID" value="NZ_LFXS01000045.1"/>
</dbReference>
<comment type="caution">
    <text evidence="2">The sequence shown here is derived from an EMBL/GenBank/DDBJ whole genome shotgun (WGS) entry which is preliminary data.</text>
</comment>
<dbReference type="EMBL" id="RXTL01000031">
    <property type="protein sequence ID" value="RTS42292.1"/>
    <property type="molecule type" value="Genomic_DNA"/>
</dbReference>
<name>A0ABD7JXL9_PSEAI</name>
<evidence type="ECO:0000256" key="1">
    <source>
        <dbReference type="SAM" id="Phobius"/>
    </source>
</evidence>
<keyword evidence="1" id="KW-1133">Transmembrane helix</keyword>
<organism evidence="2 3">
    <name type="scientific">Pseudomonas aeruginosa</name>
    <dbReference type="NCBI Taxonomy" id="287"/>
    <lineage>
        <taxon>Bacteria</taxon>
        <taxon>Pseudomonadati</taxon>
        <taxon>Pseudomonadota</taxon>
        <taxon>Gammaproteobacteria</taxon>
        <taxon>Pseudomonadales</taxon>
        <taxon>Pseudomonadaceae</taxon>
        <taxon>Pseudomonas</taxon>
    </lineage>
</organism>
<accession>A0ABD7JXL9</accession>
<feature type="transmembrane region" description="Helical" evidence="1">
    <location>
        <begin position="12"/>
        <end position="37"/>
    </location>
</feature>